<dbReference type="STRING" id="655353.SAMN04488056_10314"/>
<proteinExistence type="predicted"/>
<accession>A0A1I5E3P5</accession>
<dbReference type="EMBL" id="FOVR01000003">
    <property type="protein sequence ID" value="SFO06108.1"/>
    <property type="molecule type" value="Genomic_DNA"/>
</dbReference>
<dbReference type="Proteomes" id="UP000199236">
    <property type="component" value="Unassembled WGS sequence"/>
</dbReference>
<keyword evidence="2" id="KW-1185">Reference proteome</keyword>
<dbReference type="RefSeq" id="WP_090070488.1">
    <property type="nucleotide sequence ID" value="NZ_FOVR01000003.1"/>
</dbReference>
<evidence type="ECO:0000313" key="1">
    <source>
        <dbReference type="EMBL" id="SFO06108.1"/>
    </source>
</evidence>
<dbReference type="AlphaFoldDB" id="A0A1I5E3P5"/>
<evidence type="ECO:0000313" key="2">
    <source>
        <dbReference type="Proteomes" id="UP000199236"/>
    </source>
</evidence>
<name>A0A1I5E3P5_9HYPH</name>
<reference evidence="1 2" key="1">
    <citation type="submission" date="2016-10" db="EMBL/GenBank/DDBJ databases">
        <authorList>
            <person name="de Groot N.N."/>
        </authorList>
    </citation>
    <scope>NUCLEOTIDE SEQUENCE [LARGE SCALE GENOMIC DNA]</scope>
    <source>
        <strain evidence="1 2">CGMCC 1.9157</strain>
    </source>
</reference>
<dbReference type="OrthoDB" id="9950381at2"/>
<protein>
    <submittedName>
        <fullName evidence="1">Uncharacterized protein</fullName>
    </submittedName>
</protein>
<organism evidence="1 2">
    <name type="scientific">Cohaesibacter marisflavi</name>
    <dbReference type="NCBI Taxonomy" id="655353"/>
    <lineage>
        <taxon>Bacteria</taxon>
        <taxon>Pseudomonadati</taxon>
        <taxon>Pseudomonadota</taxon>
        <taxon>Alphaproteobacteria</taxon>
        <taxon>Hyphomicrobiales</taxon>
        <taxon>Cohaesibacteraceae</taxon>
    </lineage>
</organism>
<gene>
    <name evidence="1" type="ORF">SAMN04488056_10314</name>
</gene>
<sequence length="87" mass="9297">MSEEKVVSLNGGPVPLAGQVQQDVIDRLEGLLSCARSGDLQGFACIAYHAEDKCSRWRAGSQGGYAMLGALKVLSDEMSDLIREPAE</sequence>